<feature type="compositionally biased region" description="Acidic residues" evidence="1">
    <location>
        <begin position="114"/>
        <end position="124"/>
    </location>
</feature>
<evidence type="ECO:0000313" key="2">
    <source>
        <dbReference type="EMBL" id="AUV59864.1"/>
    </source>
</evidence>
<keyword evidence="3" id="KW-1185">Reference proteome</keyword>
<name>A0A2K9VCH4_9CAUD</name>
<proteinExistence type="predicted"/>
<evidence type="ECO:0000313" key="3">
    <source>
        <dbReference type="Proteomes" id="UP000240437"/>
    </source>
</evidence>
<organism evidence="2 3">
    <name type="scientific">Lactobacillus phage Nyseid</name>
    <dbReference type="NCBI Taxonomy" id="2079432"/>
    <lineage>
        <taxon>Viruses</taxon>
        <taxon>Duplodnaviria</taxon>
        <taxon>Heunggongvirae</taxon>
        <taxon>Uroviricota</taxon>
        <taxon>Caudoviricetes</taxon>
        <taxon>Tybeckvirinae</taxon>
        <taxon>Lenusvirus</taxon>
        <taxon>Lenusvirus nyseid</taxon>
    </lineage>
</organism>
<evidence type="ECO:0008006" key="4">
    <source>
        <dbReference type="Google" id="ProtNLM"/>
    </source>
</evidence>
<dbReference type="Proteomes" id="UP000240437">
    <property type="component" value="Segment"/>
</dbReference>
<sequence length="136" mass="15288">MKDEEIYMTVKIDAKVLGIKKPIEVNETNKNLKKTLKVQIKLEKLSKIDAENMSNEEAYDAFLNGKLEATDATIEFIADILKLTEPQADKLEDIEPDETDELFGQIIQKIMHIDDEDGEDDSDTPSDTADVSGDAR</sequence>
<dbReference type="RefSeq" id="YP_009798324.1">
    <property type="nucleotide sequence ID" value="NC_047925.1"/>
</dbReference>
<accession>A0A2K9VCH4</accession>
<dbReference type="GeneID" id="54988774"/>
<dbReference type="KEGG" id="vg:54988774"/>
<reference evidence="2 3" key="1">
    <citation type="submission" date="2018-01" db="EMBL/GenBank/DDBJ databases">
        <title>Lactobacillus phages that infect wine-derived L. plantarum strains.</title>
        <authorList>
            <person name="Kyrkou I."/>
            <person name="Hestbjerg Hansen L."/>
        </authorList>
    </citation>
    <scope>NUCLEOTIDE SEQUENCE [LARGE SCALE GENOMIC DNA]</scope>
</reference>
<evidence type="ECO:0000256" key="1">
    <source>
        <dbReference type="SAM" id="MobiDB-lite"/>
    </source>
</evidence>
<dbReference type="EMBL" id="MG765276">
    <property type="protein sequence ID" value="AUV59864.1"/>
    <property type="molecule type" value="Genomic_DNA"/>
</dbReference>
<dbReference type="Pfam" id="PF06896">
    <property type="entry name" value="Phage_TAC_3"/>
    <property type="match status" value="1"/>
</dbReference>
<dbReference type="InterPro" id="IPR009681">
    <property type="entry name" value="Phage_TAC_Siphoviridae"/>
</dbReference>
<protein>
    <recommendedName>
        <fullName evidence="4">Tail assembly chaperone</fullName>
    </recommendedName>
</protein>
<feature type="region of interest" description="Disordered" evidence="1">
    <location>
        <begin position="113"/>
        <end position="136"/>
    </location>
</feature>